<dbReference type="Proteomes" id="UP000316726">
    <property type="component" value="Chromosome 17"/>
</dbReference>
<keyword evidence="2" id="KW-1185">Reference proteome</keyword>
<dbReference type="AlphaFoldDB" id="A0A5B8MY98"/>
<reference evidence="1 2" key="1">
    <citation type="submission" date="2018-07" db="EMBL/GenBank/DDBJ databases">
        <title>The complete nuclear genome of the prasinophyte Chloropicon primus (CCMP1205).</title>
        <authorList>
            <person name="Pombert J.-F."/>
            <person name="Otis C."/>
            <person name="Turmel M."/>
            <person name="Lemieux C."/>
        </authorList>
    </citation>
    <scope>NUCLEOTIDE SEQUENCE [LARGE SCALE GENOMIC DNA]</scope>
    <source>
        <strain evidence="1 2">CCMP1205</strain>
    </source>
</reference>
<evidence type="ECO:0000313" key="1">
    <source>
        <dbReference type="EMBL" id="QDZ25371.1"/>
    </source>
</evidence>
<organism evidence="1 2">
    <name type="scientific">Chloropicon primus</name>
    <dbReference type="NCBI Taxonomy" id="1764295"/>
    <lineage>
        <taxon>Eukaryota</taxon>
        <taxon>Viridiplantae</taxon>
        <taxon>Chlorophyta</taxon>
        <taxon>Chloropicophyceae</taxon>
        <taxon>Chloropicales</taxon>
        <taxon>Chloropicaceae</taxon>
        <taxon>Chloropicon</taxon>
    </lineage>
</organism>
<accession>A0A5B8MY98</accession>
<gene>
    <name evidence="1" type="ORF">A3770_17p78890</name>
</gene>
<name>A0A5B8MY98_9CHLO</name>
<dbReference type="EMBL" id="CP031050">
    <property type="protein sequence ID" value="QDZ25371.1"/>
    <property type="molecule type" value="Genomic_DNA"/>
</dbReference>
<proteinExistence type="predicted"/>
<evidence type="ECO:0000313" key="2">
    <source>
        <dbReference type="Proteomes" id="UP000316726"/>
    </source>
</evidence>
<sequence length="71" mass="8046">MERIVEVNQDFLTPRLEREQAKEELMHAYKRVLDSKVLVSMMDGSRLVGSAARASAQVRGRCHRSGSHYAS</sequence>
<protein>
    <submittedName>
        <fullName evidence="1">Uncharacterized protein</fullName>
    </submittedName>
</protein>